<accession>A0A8R7P448</accession>
<reference evidence="2" key="1">
    <citation type="journal article" date="2013" name="Nature">
        <title>Draft genome of the wheat A-genome progenitor Triticum urartu.</title>
        <authorList>
            <person name="Ling H.Q."/>
            <person name="Zhao S."/>
            <person name="Liu D."/>
            <person name="Wang J."/>
            <person name="Sun H."/>
            <person name="Zhang C."/>
            <person name="Fan H."/>
            <person name="Li D."/>
            <person name="Dong L."/>
            <person name="Tao Y."/>
            <person name="Gao C."/>
            <person name="Wu H."/>
            <person name="Li Y."/>
            <person name="Cui Y."/>
            <person name="Guo X."/>
            <person name="Zheng S."/>
            <person name="Wang B."/>
            <person name="Yu K."/>
            <person name="Liang Q."/>
            <person name="Yang W."/>
            <person name="Lou X."/>
            <person name="Chen J."/>
            <person name="Feng M."/>
            <person name="Jian J."/>
            <person name="Zhang X."/>
            <person name="Luo G."/>
            <person name="Jiang Y."/>
            <person name="Liu J."/>
            <person name="Wang Z."/>
            <person name="Sha Y."/>
            <person name="Zhang B."/>
            <person name="Wu H."/>
            <person name="Tang D."/>
            <person name="Shen Q."/>
            <person name="Xue P."/>
            <person name="Zou S."/>
            <person name="Wang X."/>
            <person name="Liu X."/>
            <person name="Wang F."/>
            <person name="Yang Y."/>
            <person name="An X."/>
            <person name="Dong Z."/>
            <person name="Zhang K."/>
            <person name="Zhang X."/>
            <person name="Luo M.C."/>
            <person name="Dvorak J."/>
            <person name="Tong Y."/>
            <person name="Wang J."/>
            <person name="Yang H."/>
            <person name="Li Z."/>
            <person name="Wang D."/>
            <person name="Zhang A."/>
            <person name="Wang J."/>
        </authorList>
    </citation>
    <scope>NUCLEOTIDE SEQUENCE</scope>
    <source>
        <strain evidence="2">cv. G1812</strain>
    </source>
</reference>
<dbReference type="AlphaFoldDB" id="A0A8R7P448"/>
<reference evidence="1" key="2">
    <citation type="submission" date="2018-03" db="EMBL/GenBank/DDBJ databases">
        <title>The Triticum urartu genome reveals the dynamic nature of wheat genome evolution.</title>
        <authorList>
            <person name="Ling H."/>
            <person name="Ma B."/>
            <person name="Shi X."/>
            <person name="Liu H."/>
            <person name="Dong L."/>
            <person name="Sun H."/>
            <person name="Cao Y."/>
            <person name="Gao Q."/>
            <person name="Zheng S."/>
            <person name="Li Y."/>
            <person name="Yu Y."/>
            <person name="Du H."/>
            <person name="Qi M."/>
            <person name="Li Y."/>
            <person name="Yu H."/>
            <person name="Cui Y."/>
            <person name="Wang N."/>
            <person name="Chen C."/>
            <person name="Wu H."/>
            <person name="Zhao Y."/>
            <person name="Zhang J."/>
            <person name="Li Y."/>
            <person name="Zhou W."/>
            <person name="Zhang B."/>
            <person name="Hu W."/>
            <person name="Eijk M."/>
            <person name="Tang J."/>
            <person name="Witsenboer H."/>
            <person name="Zhao S."/>
            <person name="Li Z."/>
            <person name="Zhang A."/>
            <person name="Wang D."/>
            <person name="Liang C."/>
        </authorList>
    </citation>
    <scope>NUCLEOTIDE SEQUENCE [LARGE SCALE GENOMIC DNA]</scope>
    <source>
        <strain evidence="1">cv. G1812</strain>
    </source>
</reference>
<dbReference type="Proteomes" id="UP000015106">
    <property type="component" value="Chromosome 1"/>
</dbReference>
<evidence type="ECO:0000313" key="2">
    <source>
        <dbReference type="Proteomes" id="UP000015106"/>
    </source>
</evidence>
<proteinExistence type="predicted"/>
<name>A0A8R7P448_TRIUA</name>
<protein>
    <submittedName>
        <fullName evidence="1">Uncharacterized protein</fullName>
    </submittedName>
</protein>
<dbReference type="Gramene" id="TuG1812G0100002090.01.T01">
    <property type="protein sequence ID" value="TuG1812G0100002090.01.T01.cds418864"/>
    <property type="gene ID" value="TuG1812G0100002090.01"/>
</dbReference>
<organism evidence="1 2">
    <name type="scientific">Triticum urartu</name>
    <name type="common">Red wild einkorn</name>
    <name type="synonym">Crithodium urartu</name>
    <dbReference type="NCBI Taxonomy" id="4572"/>
    <lineage>
        <taxon>Eukaryota</taxon>
        <taxon>Viridiplantae</taxon>
        <taxon>Streptophyta</taxon>
        <taxon>Embryophyta</taxon>
        <taxon>Tracheophyta</taxon>
        <taxon>Spermatophyta</taxon>
        <taxon>Magnoliopsida</taxon>
        <taxon>Liliopsida</taxon>
        <taxon>Poales</taxon>
        <taxon>Poaceae</taxon>
        <taxon>BOP clade</taxon>
        <taxon>Pooideae</taxon>
        <taxon>Triticodae</taxon>
        <taxon>Triticeae</taxon>
        <taxon>Triticinae</taxon>
        <taxon>Triticum</taxon>
    </lineage>
</organism>
<sequence length="134" mass="14658">MWNVRAETGSPISVISSSSRHIALTSPHSAKTFITRLYMLVLWRYPSCCPAHTKNLYASLGYLSRLTLSTDTTNLNITCLTSSLVTFRFISSSALRALNPGPSCSSTLRILSASLNSSRGLRLEPEPEDKFSAS</sequence>
<evidence type="ECO:0000313" key="1">
    <source>
        <dbReference type="EnsemblPlants" id="TuG1812G0100002090.01.T01.cds418864"/>
    </source>
</evidence>
<gene>
    <name evidence="1" type="primary">LOC125509341</name>
</gene>
<reference evidence="1" key="3">
    <citation type="submission" date="2022-06" db="UniProtKB">
        <authorList>
            <consortium name="EnsemblPlants"/>
        </authorList>
    </citation>
    <scope>IDENTIFICATION</scope>
</reference>
<dbReference type="EnsemblPlants" id="TuG1812G0100002090.01.T01">
    <property type="protein sequence ID" value="TuG1812G0100002090.01.T01.cds418864"/>
    <property type="gene ID" value="TuG1812G0100002090.01"/>
</dbReference>
<keyword evidence="2" id="KW-1185">Reference proteome</keyword>